<evidence type="ECO:0000259" key="10">
    <source>
        <dbReference type="PROSITE" id="PS51755"/>
    </source>
</evidence>
<dbReference type="SMART" id="SM00448">
    <property type="entry name" value="REC"/>
    <property type="match status" value="1"/>
</dbReference>
<evidence type="ECO:0000256" key="5">
    <source>
        <dbReference type="ARBA" id="ARBA00023159"/>
    </source>
</evidence>
<keyword evidence="2" id="KW-0902">Two-component regulatory system</keyword>
<evidence type="ECO:0000256" key="7">
    <source>
        <dbReference type="PROSITE-ProRule" id="PRU00169"/>
    </source>
</evidence>
<dbReference type="InterPro" id="IPR011006">
    <property type="entry name" value="CheY-like_superfamily"/>
</dbReference>
<dbReference type="InterPro" id="IPR001867">
    <property type="entry name" value="OmpR/PhoB-type_DNA-bd"/>
</dbReference>
<evidence type="ECO:0000256" key="4">
    <source>
        <dbReference type="ARBA" id="ARBA00023125"/>
    </source>
</evidence>
<dbReference type="FunFam" id="1.10.10.10:FF:000018">
    <property type="entry name" value="DNA-binding response regulator ResD"/>
    <property type="match status" value="1"/>
</dbReference>
<dbReference type="Pfam" id="PF00486">
    <property type="entry name" value="Trans_reg_C"/>
    <property type="match status" value="1"/>
</dbReference>
<dbReference type="FunFam" id="3.40.50.2300:FF:000249">
    <property type="entry name" value="Alkaline phosphatase synthesis transcriptional regulatory proteinphoP"/>
    <property type="match status" value="1"/>
</dbReference>
<dbReference type="Gene3D" id="1.10.10.10">
    <property type="entry name" value="Winged helix-like DNA-binding domain superfamily/Winged helix DNA-binding domain"/>
    <property type="match status" value="1"/>
</dbReference>
<keyword evidence="3" id="KW-0805">Transcription regulation</keyword>
<sequence length="242" mass="28694">MKKQVLLVDDEEHILRLLDYHLHKEGYETELAEDGRTALKLAVSEHYDFILLDIMLPQLDGIEVCKRIRAKGIETPIMMVSAKSDEFDKVLALELGADDYMTKPFSPRELMARVKAILRRTDKEDNRQNDRERFAEESWTINDLLIYPERHEVYKDKILLNLTPKEFELLLYLVKHPNMTLTRERLLERIWGYDFGQETRLVDVHIGKLREKIEDDPKNPKCIKTIRGYGYQFKEKQDEEKS</sequence>
<dbReference type="PANTHER" id="PTHR48111:SF73">
    <property type="entry name" value="ALKALINE PHOSPHATASE SYNTHESIS TRANSCRIPTIONAL REGULATORY PROTEIN PHOP"/>
    <property type="match status" value="1"/>
</dbReference>
<dbReference type="InterPro" id="IPR039420">
    <property type="entry name" value="WalR-like"/>
</dbReference>
<dbReference type="SUPFAM" id="SSF52172">
    <property type="entry name" value="CheY-like"/>
    <property type="match status" value="1"/>
</dbReference>
<dbReference type="Pfam" id="PF00072">
    <property type="entry name" value="Response_reg"/>
    <property type="match status" value="1"/>
</dbReference>
<proteinExistence type="predicted"/>
<keyword evidence="5" id="KW-0010">Activator</keyword>
<protein>
    <submittedName>
        <fullName evidence="11">Alkaline phosphatase synthesis transcriptional regulatory protein</fullName>
    </submittedName>
</protein>
<evidence type="ECO:0000256" key="8">
    <source>
        <dbReference type="PROSITE-ProRule" id="PRU01091"/>
    </source>
</evidence>
<dbReference type="Gene3D" id="6.10.250.690">
    <property type="match status" value="1"/>
</dbReference>
<dbReference type="SUPFAM" id="SSF46894">
    <property type="entry name" value="C-terminal effector domain of the bipartite response regulators"/>
    <property type="match status" value="1"/>
</dbReference>
<name>A0A4U9XKB5_9STRE</name>
<feature type="domain" description="Response regulatory" evidence="9">
    <location>
        <begin position="4"/>
        <end position="118"/>
    </location>
</feature>
<evidence type="ECO:0000313" key="12">
    <source>
        <dbReference type="Proteomes" id="UP000394068"/>
    </source>
</evidence>
<accession>A0A4U9XKB5</accession>
<evidence type="ECO:0000259" key="9">
    <source>
        <dbReference type="PROSITE" id="PS50110"/>
    </source>
</evidence>
<dbReference type="InterPro" id="IPR016032">
    <property type="entry name" value="Sig_transdc_resp-reg_C-effctor"/>
</dbReference>
<keyword evidence="4 8" id="KW-0238">DNA-binding</keyword>
<evidence type="ECO:0000256" key="6">
    <source>
        <dbReference type="ARBA" id="ARBA00023163"/>
    </source>
</evidence>
<dbReference type="PROSITE" id="PS50110">
    <property type="entry name" value="RESPONSE_REGULATORY"/>
    <property type="match status" value="1"/>
</dbReference>
<dbReference type="RefSeq" id="WP_077323122.1">
    <property type="nucleotide sequence ID" value="NZ_CABEHT010000001.1"/>
</dbReference>
<dbReference type="EMBL" id="CABEHT010000001">
    <property type="protein sequence ID" value="VTS12968.1"/>
    <property type="molecule type" value="Genomic_DNA"/>
</dbReference>
<dbReference type="PROSITE" id="PS51755">
    <property type="entry name" value="OMPR_PHOB"/>
    <property type="match status" value="1"/>
</dbReference>
<dbReference type="GO" id="GO:0000156">
    <property type="term" value="F:phosphorelay response regulator activity"/>
    <property type="evidence" value="ECO:0007669"/>
    <property type="project" value="TreeGrafter"/>
</dbReference>
<organism evidence="11 12">
    <name type="scientific">Streptococcus pseudoporcinus</name>
    <dbReference type="NCBI Taxonomy" id="361101"/>
    <lineage>
        <taxon>Bacteria</taxon>
        <taxon>Bacillati</taxon>
        <taxon>Bacillota</taxon>
        <taxon>Bacilli</taxon>
        <taxon>Lactobacillales</taxon>
        <taxon>Streptococcaceae</taxon>
        <taxon>Streptococcus</taxon>
    </lineage>
</organism>
<evidence type="ECO:0000313" key="11">
    <source>
        <dbReference type="EMBL" id="VTS12968.1"/>
    </source>
</evidence>
<feature type="domain" description="OmpR/PhoB-type" evidence="10">
    <location>
        <begin position="136"/>
        <end position="235"/>
    </location>
</feature>
<feature type="DNA-binding region" description="OmpR/PhoB-type" evidence="8">
    <location>
        <begin position="136"/>
        <end position="235"/>
    </location>
</feature>
<keyword evidence="6" id="KW-0804">Transcription</keyword>
<reference evidence="11 12" key="1">
    <citation type="submission" date="2019-05" db="EMBL/GenBank/DDBJ databases">
        <authorList>
            <consortium name="Pathogen Informatics"/>
        </authorList>
    </citation>
    <scope>NUCLEOTIDE SEQUENCE [LARGE SCALE GENOMIC DNA]</scope>
    <source>
        <strain evidence="11 12">NCTC5386</strain>
    </source>
</reference>
<dbReference type="Proteomes" id="UP000394068">
    <property type="component" value="Unassembled WGS sequence"/>
</dbReference>
<dbReference type="InterPro" id="IPR036388">
    <property type="entry name" value="WH-like_DNA-bd_sf"/>
</dbReference>
<dbReference type="CDD" id="cd00383">
    <property type="entry name" value="trans_reg_C"/>
    <property type="match status" value="1"/>
</dbReference>
<dbReference type="GO" id="GO:0005829">
    <property type="term" value="C:cytosol"/>
    <property type="evidence" value="ECO:0007669"/>
    <property type="project" value="TreeGrafter"/>
</dbReference>
<dbReference type="AlphaFoldDB" id="A0A4U9XKB5"/>
<dbReference type="SMART" id="SM00862">
    <property type="entry name" value="Trans_reg_C"/>
    <property type="match status" value="1"/>
</dbReference>
<keyword evidence="1 7" id="KW-0597">Phosphoprotein</keyword>
<feature type="modified residue" description="4-aspartylphosphate" evidence="7">
    <location>
        <position position="53"/>
    </location>
</feature>
<dbReference type="Gene3D" id="3.40.50.2300">
    <property type="match status" value="1"/>
</dbReference>
<gene>
    <name evidence="11" type="primary">phoP</name>
    <name evidence="11" type="ORF">NCTC5386_00797</name>
</gene>
<dbReference type="GO" id="GO:0006355">
    <property type="term" value="P:regulation of DNA-templated transcription"/>
    <property type="evidence" value="ECO:0007669"/>
    <property type="project" value="InterPro"/>
</dbReference>
<evidence type="ECO:0000256" key="3">
    <source>
        <dbReference type="ARBA" id="ARBA00023015"/>
    </source>
</evidence>
<evidence type="ECO:0000256" key="2">
    <source>
        <dbReference type="ARBA" id="ARBA00023012"/>
    </source>
</evidence>
<dbReference type="GO" id="GO:0032993">
    <property type="term" value="C:protein-DNA complex"/>
    <property type="evidence" value="ECO:0007669"/>
    <property type="project" value="TreeGrafter"/>
</dbReference>
<dbReference type="PANTHER" id="PTHR48111">
    <property type="entry name" value="REGULATOR OF RPOS"/>
    <property type="match status" value="1"/>
</dbReference>
<evidence type="ECO:0000256" key="1">
    <source>
        <dbReference type="ARBA" id="ARBA00022553"/>
    </source>
</evidence>
<dbReference type="InterPro" id="IPR001789">
    <property type="entry name" value="Sig_transdc_resp-reg_receiver"/>
</dbReference>
<dbReference type="GO" id="GO:0000976">
    <property type="term" value="F:transcription cis-regulatory region binding"/>
    <property type="evidence" value="ECO:0007669"/>
    <property type="project" value="TreeGrafter"/>
</dbReference>